<comment type="similarity">
    <text evidence="6">Belongs to the ABC-4 integral membrane protein family.</text>
</comment>
<evidence type="ECO:0000256" key="3">
    <source>
        <dbReference type="ARBA" id="ARBA00022692"/>
    </source>
</evidence>
<dbReference type="InterPro" id="IPR003838">
    <property type="entry name" value="ABC3_permease_C"/>
</dbReference>
<feature type="transmembrane region" description="Helical" evidence="7">
    <location>
        <begin position="724"/>
        <end position="749"/>
    </location>
</feature>
<dbReference type="GO" id="GO:0022857">
    <property type="term" value="F:transmembrane transporter activity"/>
    <property type="evidence" value="ECO:0007669"/>
    <property type="project" value="TreeGrafter"/>
</dbReference>
<keyword evidence="5 7" id="KW-0472">Membrane</keyword>
<evidence type="ECO:0000313" key="9">
    <source>
        <dbReference type="EMBL" id="CAB4954096.1"/>
    </source>
</evidence>
<dbReference type="PANTHER" id="PTHR30572:SF4">
    <property type="entry name" value="ABC TRANSPORTER PERMEASE YTRF"/>
    <property type="match status" value="1"/>
</dbReference>
<evidence type="ECO:0000256" key="5">
    <source>
        <dbReference type="ARBA" id="ARBA00023136"/>
    </source>
</evidence>
<feature type="transmembrane region" description="Helical" evidence="7">
    <location>
        <begin position="360"/>
        <end position="382"/>
    </location>
</feature>
<keyword evidence="3 7" id="KW-0812">Transmembrane</keyword>
<sequence>MWRVTLKGLLGHKLRFMLTGLAVLLGVAFMAGTLVLTDTIQVIFDDLVASVNDGTDAFVRSNEVVDSAFGEERNRVSADLLPQVRGVQGVAQAEGDLQFYAQVVDAKGEAIGNPGRGAPSFGFIWNPGRLNAYRLVAGNSPSAPGEVVIDRGTAKKGNLRVGSKVKVLSQSAPEDFKVAGIVTFGEADSPAGASVSLFTSEEAQRLSGAVGQYDGISISAVDGVSQEQMVRRIDAALSDPKVEVITGDALTKENQDQFTQQLSFFSTALLAFALISLFVGSFIIFNTFSIIVAQRTREIGLMRAIGASRSQIVKSVIAEAALVGILASAVGLGIGILLAAGLKALLAGLGIDIPAGATQVLPRTIILCLGVGTFVTIAASVLPSRKASRISPMQALRSTGSDPMKQLGRRSTIGVVITAVGIGSLLYGLFGNVGNPTLFVGIGALVVFLGVAALGPVIARPVSRVLAAPLPKLKGMVGVLARENAVRNPRRTASTAAALMIGVALVGFITIFAASIKNSIATAVDSAFTADFVVAAKGGGPPSLSGFSPDLAQKIKEVPGVGASSGLRFAGAELQGKGVFVIASDPATSTQLFDVKPESGDFKQLGINDVAVSSDRMKKEGWVLGQRISAKFPKGASTLKITAVFGMGQQAGLSDYFISLAGYDAHYTQQLDSQVYAKVADDANPRVVGRDIKKILKEYPTAELLDQEQFKATRSGQVDQILNLIYALLALAVVIALIGIANTLGLSIVERTNELGLLRAVGMTRRQLRSAIRWESVIIALLGTALGLVIAVFFGWALVTALRDQGLAGFVAPVDRLAVIVVLAGLAGVIAAILPARRAARLNVLDAISQE</sequence>
<feature type="domain" description="ABC3 transporter permease C-terminal" evidence="8">
    <location>
        <begin position="271"/>
        <end position="392"/>
    </location>
</feature>
<gene>
    <name evidence="9" type="ORF">UFOPK3789_00874</name>
</gene>
<proteinExistence type="inferred from homology"/>
<evidence type="ECO:0000256" key="4">
    <source>
        <dbReference type="ARBA" id="ARBA00022989"/>
    </source>
</evidence>
<name>A0A6J7KE06_9ZZZZ</name>
<feature type="transmembrane region" description="Helical" evidence="7">
    <location>
        <begin position="496"/>
        <end position="516"/>
    </location>
</feature>
<keyword evidence="2" id="KW-1003">Cell membrane</keyword>
<comment type="subcellular location">
    <subcellularLocation>
        <location evidence="1">Cell membrane</location>
        <topology evidence="1">Multi-pass membrane protein</topology>
    </subcellularLocation>
</comment>
<feature type="transmembrane region" description="Helical" evidence="7">
    <location>
        <begin position="264"/>
        <end position="293"/>
    </location>
</feature>
<dbReference type="PANTHER" id="PTHR30572">
    <property type="entry name" value="MEMBRANE COMPONENT OF TRANSPORTER-RELATED"/>
    <property type="match status" value="1"/>
</dbReference>
<dbReference type="GO" id="GO:0005886">
    <property type="term" value="C:plasma membrane"/>
    <property type="evidence" value="ECO:0007669"/>
    <property type="project" value="UniProtKB-SubCell"/>
</dbReference>
<organism evidence="9">
    <name type="scientific">freshwater metagenome</name>
    <dbReference type="NCBI Taxonomy" id="449393"/>
    <lineage>
        <taxon>unclassified sequences</taxon>
        <taxon>metagenomes</taxon>
        <taxon>ecological metagenomes</taxon>
    </lineage>
</organism>
<evidence type="ECO:0000256" key="6">
    <source>
        <dbReference type="ARBA" id="ARBA00038076"/>
    </source>
</evidence>
<evidence type="ECO:0000256" key="2">
    <source>
        <dbReference type="ARBA" id="ARBA00022475"/>
    </source>
</evidence>
<keyword evidence="4 7" id="KW-1133">Transmembrane helix</keyword>
<feature type="transmembrane region" description="Helical" evidence="7">
    <location>
        <begin position="316"/>
        <end position="340"/>
    </location>
</feature>
<evidence type="ECO:0000259" key="8">
    <source>
        <dbReference type="Pfam" id="PF02687"/>
    </source>
</evidence>
<evidence type="ECO:0000256" key="1">
    <source>
        <dbReference type="ARBA" id="ARBA00004651"/>
    </source>
</evidence>
<feature type="transmembrane region" description="Helical" evidence="7">
    <location>
        <begin position="817"/>
        <end position="836"/>
    </location>
</feature>
<feature type="transmembrane region" description="Helical" evidence="7">
    <location>
        <begin position="436"/>
        <end position="459"/>
    </location>
</feature>
<feature type="domain" description="ABC3 transporter permease C-terminal" evidence="8">
    <location>
        <begin position="727"/>
        <end position="843"/>
    </location>
</feature>
<dbReference type="EMBL" id="CAFBNL010000044">
    <property type="protein sequence ID" value="CAB4954096.1"/>
    <property type="molecule type" value="Genomic_DNA"/>
</dbReference>
<dbReference type="InterPro" id="IPR050250">
    <property type="entry name" value="Macrolide_Exporter_MacB"/>
</dbReference>
<feature type="transmembrane region" description="Helical" evidence="7">
    <location>
        <begin position="776"/>
        <end position="797"/>
    </location>
</feature>
<dbReference type="Pfam" id="PF02687">
    <property type="entry name" value="FtsX"/>
    <property type="match status" value="2"/>
</dbReference>
<evidence type="ECO:0000256" key="7">
    <source>
        <dbReference type="SAM" id="Phobius"/>
    </source>
</evidence>
<reference evidence="9" key="1">
    <citation type="submission" date="2020-05" db="EMBL/GenBank/DDBJ databases">
        <authorList>
            <person name="Chiriac C."/>
            <person name="Salcher M."/>
            <person name="Ghai R."/>
            <person name="Kavagutti S V."/>
        </authorList>
    </citation>
    <scope>NUCLEOTIDE SEQUENCE</scope>
</reference>
<accession>A0A6J7KE06</accession>
<feature type="transmembrane region" description="Helical" evidence="7">
    <location>
        <begin position="412"/>
        <end position="430"/>
    </location>
</feature>
<dbReference type="AlphaFoldDB" id="A0A6J7KE06"/>
<protein>
    <submittedName>
        <fullName evidence="9">Unannotated protein</fullName>
    </submittedName>
</protein>